<dbReference type="InterPro" id="IPR006655">
    <property type="entry name" value="Mopterin_OxRdtase_prok_CS"/>
</dbReference>
<dbReference type="Proteomes" id="UP000576480">
    <property type="component" value="Unassembled WGS sequence"/>
</dbReference>
<evidence type="ECO:0000256" key="1">
    <source>
        <dbReference type="ARBA" id="ARBA00022723"/>
    </source>
</evidence>
<accession>A0A6V8PT94</accession>
<keyword evidence="3" id="KW-0408">Iron</keyword>
<dbReference type="Gene3D" id="3.40.50.740">
    <property type="match status" value="1"/>
</dbReference>
<dbReference type="GO" id="GO:0046872">
    <property type="term" value="F:metal ion binding"/>
    <property type="evidence" value="ECO:0007669"/>
    <property type="project" value="UniProtKB-KW"/>
</dbReference>
<gene>
    <name evidence="7" type="ORF">HKBW3S43_01612</name>
</gene>
<evidence type="ECO:0000256" key="3">
    <source>
        <dbReference type="ARBA" id="ARBA00023004"/>
    </source>
</evidence>
<dbReference type="Pfam" id="PF00384">
    <property type="entry name" value="Molybdopterin"/>
    <property type="match status" value="1"/>
</dbReference>
<feature type="domain" description="Molybdopterin dinucleotide-binding" evidence="6">
    <location>
        <begin position="331"/>
        <end position="435"/>
    </location>
</feature>
<evidence type="ECO:0000313" key="7">
    <source>
        <dbReference type="EMBL" id="GFP35825.1"/>
    </source>
</evidence>
<dbReference type="RefSeq" id="WP_176230321.1">
    <property type="nucleotide sequence ID" value="NZ_BLSB01000234.1"/>
</dbReference>
<dbReference type="PROSITE" id="PS00490">
    <property type="entry name" value="MOLYBDOPTERIN_PROK_2"/>
    <property type="match status" value="1"/>
</dbReference>
<comment type="caution">
    <text evidence="7">The sequence shown here is derived from an EMBL/GenBank/DDBJ whole genome shotgun (WGS) entry which is preliminary data.</text>
</comment>
<dbReference type="Gene3D" id="2.40.40.20">
    <property type="match status" value="1"/>
</dbReference>
<name>A0A6V8PT94_9ACTN</name>
<dbReference type="Gene3D" id="3.40.228.10">
    <property type="entry name" value="Dimethylsulfoxide Reductase, domain 2"/>
    <property type="match status" value="1"/>
</dbReference>
<dbReference type="PANTHER" id="PTHR43105">
    <property type="entry name" value="RESPIRATORY NITRATE REDUCTASE"/>
    <property type="match status" value="1"/>
</dbReference>
<dbReference type="InterPro" id="IPR009010">
    <property type="entry name" value="Asp_de-COase-like_dom_sf"/>
</dbReference>
<dbReference type="EMBL" id="BLSB01000234">
    <property type="protein sequence ID" value="GFP35825.1"/>
    <property type="molecule type" value="Genomic_DNA"/>
</dbReference>
<keyword evidence="4" id="KW-0411">Iron-sulfur</keyword>
<dbReference type="SUPFAM" id="SSF53706">
    <property type="entry name" value="Formate dehydrogenase/DMSO reductase, domains 1-3"/>
    <property type="match status" value="1"/>
</dbReference>
<dbReference type="GO" id="GO:0051536">
    <property type="term" value="F:iron-sulfur cluster binding"/>
    <property type="evidence" value="ECO:0007669"/>
    <property type="project" value="UniProtKB-KW"/>
</dbReference>
<evidence type="ECO:0000256" key="4">
    <source>
        <dbReference type="ARBA" id="ARBA00023014"/>
    </source>
</evidence>
<dbReference type="GO" id="GO:0043546">
    <property type="term" value="F:molybdopterin cofactor binding"/>
    <property type="evidence" value="ECO:0007669"/>
    <property type="project" value="InterPro"/>
</dbReference>
<evidence type="ECO:0000313" key="8">
    <source>
        <dbReference type="Proteomes" id="UP000576480"/>
    </source>
</evidence>
<dbReference type="SUPFAM" id="SSF50692">
    <property type="entry name" value="ADC-like"/>
    <property type="match status" value="1"/>
</dbReference>
<dbReference type="InterPro" id="IPR006657">
    <property type="entry name" value="MoPterin_dinucl-bd_dom"/>
</dbReference>
<evidence type="ECO:0000256" key="2">
    <source>
        <dbReference type="ARBA" id="ARBA00023002"/>
    </source>
</evidence>
<dbReference type="PANTHER" id="PTHR43105:SF14">
    <property type="entry name" value="FORMATE DEHYDROGENASE H"/>
    <property type="match status" value="1"/>
</dbReference>
<dbReference type="GO" id="GO:0016020">
    <property type="term" value="C:membrane"/>
    <property type="evidence" value="ECO:0007669"/>
    <property type="project" value="TreeGrafter"/>
</dbReference>
<dbReference type="GO" id="GO:0003954">
    <property type="term" value="F:NADH dehydrogenase activity"/>
    <property type="evidence" value="ECO:0007669"/>
    <property type="project" value="TreeGrafter"/>
</dbReference>
<keyword evidence="2" id="KW-0560">Oxidoreductase</keyword>
<dbReference type="Pfam" id="PF01568">
    <property type="entry name" value="Molydop_binding"/>
    <property type="match status" value="1"/>
</dbReference>
<dbReference type="InterPro" id="IPR006656">
    <property type="entry name" value="Mopterin_OxRdtase"/>
</dbReference>
<dbReference type="InterPro" id="IPR050123">
    <property type="entry name" value="Prok_molybdopt-oxidoreductase"/>
</dbReference>
<protein>
    <submittedName>
        <fullName evidence="7">Formate dehydrogenase major subunit</fullName>
    </submittedName>
</protein>
<reference evidence="7 8" key="1">
    <citation type="journal article" date="2020" name="Front. Microbiol.">
        <title>Single-cell genomics of novel Actinobacteria with the Wood-Ljungdahl pathway discovered in a serpentinizing system.</title>
        <authorList>
            <person name="Merino N."/>
            <person name="Kawai M."/>
            <person name="Boyd E.S."/>
            <person name="Colman D.R."/>
            <person name="McGlynn S.E."/>
            <person name="Nealson K.H."/>
            <person name="Kurokawa K."/>
            <person name="Hongoh Y."/>
        </authorList>
    </citation>
    <scope>NUCLEOTIDE SEQUENCE [LARGE SCALE GENOMIC DNA]</scope>
    <source>
        <strain evidence="7 8">S43</strain>
    </source>
</reference>
<evidence type="ECO:0000259" key="6">
    <source>
        <dbReference type="Pfam" id="PF01568"/>
    </source>
</evidence>
<feature type="non-terminal residue" evidence="7">
    <location>
        <position position="439"/>
    </location>
</feature>
<dbReference type="GO" id="GO:0022904">
    <property type="term" value="P:respiratory electron transport chain"/>
    <property type="evidence" value="ECO:0007669"/>
    <property type="project" value="TreeGrafter"/>
</dbReference>
<organism evidence="7 8">
    <name type="scientific">Candidatus Hakubella thermalkaliphila</name>
    <dbReference type="NCBI Taxonomy" id="2754717"/>
    <lineage>
        <taxon>Bacteria</taxon>
        <taxon>Bacillati</taxon>
        <taxon>Actinomycetota</taxon>
        <taxon>Actinomycetota incertae sedis</taxon>
        <taxon>Candidatus Hakubellales</taxon>
        <taxon>Candidatus Hakubellaceae</taxon>
        <taxon>Candidatus Hakubella</taxon>
    </lineage>
</organism>
<evidence type="ECO:0000259" key="5">
    <source>
        <dbReference type="Pfam" id="PF00384"/>
    </source>
</evidence>
<sequence length="439" mass="49070">FAAADSGAIVYCMGVTQHTCGTENVVALANLSLLTGNLGKPHAGMYPLRGQNNVQGACDMGCLPNVFSGYQPVHSDRGTGTYWQRLKKAQQPQPEDNTCQEETITGIEFEHPVPVDSISDAVRAKFSKAWNVELSDVPGRTIAEMFHDNPSRRCKVIYIMGENPIISNPHSDHVRGVLENMDFVVVQDIFLTETAKYADVILPAATFAEKDGSFINTERRVQLIRRAIKPRGQSKPDWEIIQALAQKFNLNWNYSSPEEIWDEVRELTPHYFRGMTYERLEKGGLQWPCPAIDHPGTPILHKGKFARGIGQFSTVEYRPLAADSTDKEYPFILTTARKLYHYHTRTMTGKTDGLNYFLNEERMEISPQDAETLSLTSNDKVKVTSRRGSLETKIQITDRVPPGIICMSFHFAESAVNILTDPAVCNMSVVSGLKVSAVR</sequence>
<feature type="domain" description="Molybdopterin oxidoreductase" evidence="5">
    <location>
        <begin position="5"/>
        <end position="246"/>
    </location>
</feature>
<feature type="non-terminal residue" evidence="7">
    <location>
        <position position="1"/>
    </location>
</feature>
<keyword evidence="1" id="KW-0479">Metal-binding</keyword>
<proteinExistence type="predicted"/>
<dbReference type="AlphaFoldDB" id="A0A6V8PT94"/>